<evidence type="ECO:0000256" key="1">
    <source>
        <dbReference type="SAM" id="MobiDB-lite"/>
    </source>
</evidence>
<protein>
    <recommendedName>
        <fullName evidence="4">C2H2-type domain-containing protein</fullName>
    </recommendedName>
</protein>
<feature type="region of interest" description="Disordered" evidence="1">
    <location>
        <begin position="234"/>
        <end position="282"/>
    </location>
</feature>
<feature type="compositionally biased region" description="Polar residues" evidence="1">
    <location>
        <begin position="240"/>
        <end position="253"/>
    </location>
</feature>
<proteinExistence type="predicted"/>
<reference evidence="2 3" key="1">
    <citation type="submission" date="2024-01" db="EMBL/GenBank/DDBJ databases">
        <title>Comparative genomics of Cryptococcus and Kwoniella reveals pathogenesis evolution and contrasting modes of karyotype evolution via chromosome fusion or intercentromeric recombination.</title>
        <authorList>
            <person name="Coelho M.A."/>
            <person name="David-Palma M."/>
            <person name="Shea T."/>
            <person name="Bowers K."/>
            <person name="McGinley-Smith S."/>
            <person name="Mohammad A.W."/>
            <person name="Gnirke A."/>
            <person name="Yurkov A.M."/>
            <person name="Nowrousian M."/>
            <person name="Sun S."/>
            <person name="Cuomo C.A."/>
            <person name="Heitman J."/>
        </authorList>
    </citation>
    <scope>NUCLEOTIDE SEQUENCE [LARGE SCALE GENOMIC DNA]</scope>
    <source>
        <strain evidence="2 3">CBS 6074</strain>
    </source>
</reference>
<dbReference type="Proteomes" id="UP001355207">
    <property type="component" value="Chromosome 1"/>
</dbReference>
<sequence length="317" mass="36167">MDTSMTRSKRARSISISISSSSTSNSDREGESSTSFHSRSPSPPPPKYHRGNSTHDGKDGNNDDKRFLCVLPPTCSQPGKSTSYSNEIELEKHQNIFHKWICHIPIRDRVSSDTKGVTTTANIIIPESFTGGRSEKGKRWKECLKVFPDERLLNLHHSEVHDPIIKEKKDNGEKIFECFLNTDQCGKKFMDPKKRRRHMIDKHKYPPNYFFSIINHGINTIVQEDGLAMSLIRPRKDPSTMRSNQKVVEQSNDNPKKQIEGNHNHDHHQLSKSNTPDIDMDDLTSKMGKMESSLTFIPRGVRKASRVKDKGMDIEQS</sequence>
<feature type="compositionally biased region" description="Basic and acidic residues" evidence="1">
    <location>
        <begin position="53"/>
        <end position="67"/>
    </location>
</feature>
<feature type="region of interest" description="Disordered" evidence="1">
    <location>
        <begin position="1"/>
        <end position="72"/>
    </location>
</feature>
<dbReference type="InterPro" id="IPR039258">
    <property type="entry name" value="ZNF511"/>
</dbReference>
<organism evidence="2 3">
    <name type="scientific">Kwoniella dendrophila CBS 6074</name>
    <dbReference type="NCBI Taxonomy" id="1295534"/>
    <lineage>
        <taxon>Eukaryota</taxon>
        <taxon>Fungi</taxon>
        <taxon>Dikarya</taxon>
        <taxon>Basidiomycota</taxon>
        <taxon>Agaricomycotina</taxon>
        <taxon>Tremellomycetes</taxon>
        <taxon>Tremellales</taxon>
        <taxon>Cryptococcaceae</taxon>
        <taxon>Kwoniella</taxon>
    </lineage>
</organism>
<feature type="compositionally biased region" description="Low complexity" evidence="1">
    <location>
        <begin position="13"/>
        <end position="25"/>
    </location>
</feature>
<gene>
    <name evidence="2" type="ORF">L201_000451</name>
</gene>
<evidence type="ECO:0000313" key="3">
    <source>
        <dbReference type="Proteomes" id="UP001355207"/>
    </source>
</evidence>
<name>A0AAX4JLC1_9TREE</name>
<dbReference type="PANTHER" id="PTHR21354:SF0">
    <property type="entry name" value="ZINC FINGER PROTEIN 511"/>
    <property type="match status" value="1"/>
</dbReference>
<accession>A0AAX4JLC1</accession>
<evidence type="ECO:0000313" key="2">
    <source>
        <dbReference type="EMBL" id="WWC85587.1"/>
    </source>
</evidence>
<keyword evidence="3" id="KW-1185">Reference proteome</keyword>
<dbReference type="Gene3D" id="3.30.160.60">
    <property type="entry name" value="Classic Zinc Finger"/>
    <property type="match status" value="1"/>
</dbReference>
<dbReference type="RefSeq" id="XP_066072350.1">
    <property type="nucleotide sequence ID" value="XM_066216253.1"/>
</dbReference>
<dbReference type="GeneID" id="91091123"/>
<evidence type="ECO:0008006" key="4">
    <source>
        <dbReference type="Google" id="ProtNLM"/>
    </source>
</evidence>
<dbReference type="AlphaFoldDB" id="A0AAX4JLC1"/>
<dbReference type="PANTHER" id="PTHR21354">
    <property type="entry name" value="ZINC FINGER PROTEIN 511"/>
    <property type="match status" value="1"/>
</dbReference>
<feature type="compositionally biased region" description="Basic and acidic residues" evidence="1">
    <location>
        <begin position="254"/>
        <end position="269"/>
    </location>
</feature>
<dbReference type="EMBL" id="CP144098">
    <property type="protein sequence ID" value="WWC85587.1"/>
    <property type="molecule type" value="Genomic_DNA"/>
</dbReference>